<sequence length="146" mass="16242">MFSDQLNRLKVTELLASALAFALFALCGLYRKPPLLLVILSTMSILIYDLALAHTRNSIRAGKAQRDETSESNEAEAGRLTIKIAGLVVCLVALAVTLATPNYWTSITINTQSLLGIYMVFPFLQNICYLALEYRYNREVSAHVEN</sequence>
<protein>
    <submittedName>
        <fullName evidence="2">Uncharacterized protein</fullName>
    </submittedName>
</protein>
<proteinExistence type="predicted"/>
<dbReference type="RefSeq" id="WP_113860420.1">
    <property type="nucleotide sequence ID" value="NZ_PDCG01000005.1"/>
</dbReference>
<evidence type="ECO:0000256" key="1">
    <source>
        <dbReference type="SAM" id="Phobius"/>
    </source>
</evidence>
<evidence type="ECO:0000313" key="3">
    <source>
        <dbReference type="Proteomes" id="UP000252530"/>
    </source>
</evidence>
<name>A0A366K7C5_9BIFI</name>
<accession>A0A366K7C5</accession>
<organism evidence="2 3">
    <name type="scientific">Bifidobacterium aemilianum</name>
    <dbReference type="NCBI Taxonomy" id="2493120"/>
    <lineage>
        <taxon>Bacteria</taxon>
        <taxon>Bacillati</taxon>
        <taxon>Actinomycetota</taxon>
        <taxon>Actinomycetes</taxon>
        <taxon>Bifidobacteriales</taxon>
        <taxon>Bifidobacteriaceae</taxon>
        <taxon>Bifidobacterium</taxon>
    </lineage>
</organism>
<feature type="transmembrane region" description="Helical" evidence="1">
    <location>
        <begin position="12"/>
        <end position="31"/>
    </location>
</feature>
<keyword evidence="3" id="KW-1185">Reference proteome</keyword>
<comment type="caution">
    <text evidence="2">The sequence shown here is derived from an EMBL/GenBank/DDBJ whole genome shotgun (WGS) entry which is preliminary data.</text>
</comment>
<reference evidence="2 3" key="1">
    <citation type="submission" date="2017-10" db="EMBL/GenBank/DDBJ databases">
        <title>Bifidobacterium xylocopum sp. nov. and Bifidobacterium aemilianum sp. nov., from the carpenter bee (Xylocopa violacea) digestive tract.</title>
        <authorList>
            <person name="Alberoni D."/>
            <person name="Baffoni L."/>
            <person name="Di Gioia D."/>
            <person name="Gaggia F."/>
            <person name="Biavati B."/>
        </authorList>
    </citation>
    <scope>NUCLEOTIDE SEQUENCE [LARGE SCALE GENOMIC DNA]</scope>
    <source>
        <strain evidence="2 3">XV10</strain>
    </source>
</reference>
<keyword evidence="1" id="KW-1133">Transmembrane helix</keyword>
<dbReference type="EMBL" id="PDCG01000005">
    <property type="protein sequence ID" value="RBP97579.1"/>
    <property type="molecule type" value="Genomic_DNA"/>
</dbReference>
<gene>
    <name evidence="2" type="ORF">CRD60_06190</name>
</gene>
<feature type="transmembrane region" description="Helical" evidence="1">
    <location>
        <begin position="80"/>
        <end position="100"/>
    </location>
</feature>
<keyword evidence="1" id="KW-0472">Membrane</keyword>
<feature type="transmembrane region" description="Helical" evidence="1">
    <location>
        <begin position="37"/>
        <end position="59"/>
    </location>
</feature>
<evidence type="ECO:0000313" key="2">
    <source>
        <dbReference type="EMBL" id="RBP97579.1"/>
    </source>
</evidence>
<dbReference type="Proteomes" id="UP000252530">
    <property type="component" value="Unassembled WGS sequence"/>
</dbReference>
<dbReference type="AlphaFoldDB" id="A0A366K7C5"/>
<keyword evidence="1" id="KW-0812">Transmembrane</keyword>
<feature type="transmembrane region" description="Helical" evidence="1">
    <location>
        <begin position="112"/>
        <end position="132"/>
    </location>
</feature>